<evidence type="ECO:0000256" key="5">
    <source>
        <dbReference type="SAM" id="MobiDB-lite"/>
    </source>
</evidence>
<dbReference type="InterPro" id="IPR036893">
    <property type="entry name" value="SBP_sf"/>
</dbReference>
<evidence type="ECO:0000313" key="7">
    <source>
        <dbReference type="EMBL" id="CAD6257051.1"/>
    </source>
</evidence>
<keyword evidence="3" id="KW-0862">Zinc</keyword>
<organism evidence="7 8">
    <name type="scientific">Miscanthus lutarioriparius</name>
    <dbReference type="NCBI Taxonomy" id="422564"/>
    <lineage>
        <taxon>Eukaryota</taxon>
        <taxon>Viridiplantae</taxon>
        <taxon>Streptophyta</taxon>
        <taxon>Embryophyta</taxon>
        <taxon>Tracheophyta</taxon>
        <taxon>Spermatophyta</taxon>
        <taxon>Magnoliopsida</taxon>
        <taxon>Liliopsida</taxon>
        <taxon>Poales</taxon>
        <taxon>Poaceae</taxon>
        <taxon>PACMAD clade</taxon>
        <taxon>Panicoideae</taxon>
        <taxon>Andropogonodae</taxon>
        <taxon>Andropogoneae</taxon>
        <taxon>Saccharinae</taxon>
        <taxon>Miscanthus</taxon>
    </lineage>
</organism>
<dbReference type="Pfam" id="PF03110">
    <property type="entry name" value="SBP"/>
    <property type="match status" value="1"/>
</dbReference>
<dbReference type="GO" id="GO:0003677">
    <property type="term" value="F:DNA binding"/>
    <property type="evidence" value="ECO:0007669"/>
    <property type="project" value="InterPro"/>
</dbReference>
<accession>A0A811Q8R9</accession>
<keyword evidence="1" id="KW-0479">Metal-binding</keyword>
<dbReference type="EMBL" id="CAJGYO010000010">
    <property type="protein sequence ID" value="CAD6257051.1"/>
    <property type="molecule type" value="Genomic_DNA"/>
</dbReference>
<gene>
    <name evidence="7" type="ORF">NCGR_LOCUS40541</name>
</gene>
<dbReference type="GO" id="GO:0008270">
    <property type="term" value="F:zinc ion binding"/>
    <property type="evidence" value="ECO:0007669"/>
    <property type="project" value="UniProtKB-KW"/>
</dbReference>
<dbReference type="GO" id="GO:0005634">
    <property type="term" value="C:nucleus"/>
    <property type="evidence" value="ECO:0007669"/>
    <property type="project" value="InterPro"/>
</dbReference>
<dbReference type="AlphaFoldDB" id="A0A811Q8R9"/>
<keyword evidence="8" id="KW-1185">Reference proteome</keyword>
<dbReference type="PROSITE" id="PS51141">
    <property type="entry name" value="ZF_SBP"/>
    <property type="match status" value="1"/>
</dbReference>
<protein>
    <recommendedName>
        <fullName evidence="6">SBP-type domain-containing protein</fullName>
    </recommendedName>
</protein>
<feature type="domain" description="SBP-type" evidence="6">
    <location>
        <begin position="75"/>
        <end position="124"/>
    </location>
</feature>
<feature type="region of interest" description="Disordered" evidence="5">
    <location>
        <begin position="54"/>
        <end position="78"/>
    </location>
</feature>
<dbReference type="OrthoDB" id="695032at2759"/>
<dbReference type="InterPro" id="IPR004333">
    <property type="entry name" value="SBP_dom"/>
</dbReference>
<dbReference type="Proteomes" id="UP000604825">
    <property type="component" value="Unassembled WGS sequence"/>
</dbReference>
<dbReference type="PANTHER" id="PTHR31251">
    <property type="entry name" value="SQUAMOSA PROMOTER-BINDING-LIKE PROTEIN 4"/>
    <property type="match status" value="1"/>
</dbReference>
<dbReference type="SUPFAM" id="SSF103612">
    <property type="entry name" value="SBT domain"/>
    <property type="match status" value="1"/>
</dbReference>
<name>A0A811Q8R9_9POAL</name>
<reference evidence="7" key="1">
    <citation type="submission" date="2020-10" db="EMBL/GenBank/DDBJ databases">
        <authorList>
            <person name="Han B."/>
            <person name="Lu T."/>
            <person name="Zhao Q."/>
            <person name="Huang X."/>
            <person name="Zhao Y."/>
        </authorList>
    </citation>
    <scope>NUCLEOTIDE SEQUENCE</scope>
</reference>
<dbReference type="Gene3D" id="4.10.1100.10">
    <property type="entry name" value="Transcription factor, SBP-box domain"/>
    <property type="match status" value="1"/>
</dbReference>
<dbReference type="InterPro" id="IPR044817">
    <property type="entry name" value="SBP-like"/>
</dbReference>
<dbReference type="PANTHER" id="PTHR31251:SF186">
    <property type="entry name" value="SQUAMOSA PROMOTER-BINDING-LIKE PROTEIN 19-RELATED"/>
    <property type="match status" value="1"/>
</dbReference>
<keyword evidence="2 4" id="KW-0863">Zinc-finger</keyword>
<evidence type="ECO:0000256" key="1">
    <source>
        <dbReference type="ARBA" id="ARBA00022723"/>
    </source>
</evidence>
<feature type="compositionally biased region" description="Low complexity" evidence="5">
    <location>
        <begin position="54"/>
        <end position="63"/>
    </location>
</feature>
<evidence type="ECO:0000256" key="2">
    <source>
        <dbReference type="ARBA" id="ARBA00022771"/>
    </source>
</evidence>
<evidence type="ECO:0000256" key="3">
    <source>
        <dbReference type="ARBA" id="ARBA00022833"/>
    </source>
</evidence>
<comment type="caution">
    <text evidence="7">The sequence shown here is derived from an EMBL/GenBank/DDBJ whole genome shotgun (WGS) entry which is preliminary data.</text>
</comment>
<evidence type="ECO:0000256" key="4">
    <source>
        <dbReference type="PROSITE-ProRule" id="PRU00470"/>
    </source>
</evidence>
<evidence type="ECO:0000259" key="6">
    <source>
        <dbReference type="PROSITE" id="PS51141"/>
    </source>
</evidence>
<proteinExistence type="predicted"/>
<evidence type="ECO:0000313" key="8">
    <source>
        <dbReference type="Proteomes" id="UP000604825"/>
    </source>
</evidence>
<sequence length="124" mass="12554">MDWAAASGASSWGAAATDPGPIMLSFAGPSSSTSAAADAEARLQDFAAGLAQSARPAGAAGAGRRSRAAGGGAGAEACSVDGCRSDLSRCREYHRRHKVCEAHSKTPVVVVGGQEQRFCQQCSR</sequence>